<dbReference type="InterPro" id="IPR049221">
    <property type="entry name" value="DUF6869"/>
</dbReference>
<dbReference type="EMBL" id="QFYS01000003">
    <property type="protein sequence ID" value="RAK66367.1"/>
    <property type="molecule type" value="Genomic_DNA"/>
</dbReference>
<evidence type="ECO:0000313" key="3">
    <source>
        <dbReference type="Proteomes" id="UP000249524"/>
    </source>
</evidence>
<proteinExistence type="predicted"/>
<dbReference type="Proteomes" id="UP000249524">
    <property type="component" value="Unassembled WGS sequence"/>
</dbReference>
<evidence type="ECO:0000259" key="1">
    <source>
        <dbReference type="Pfam" id="PF21746"/>
    </source>
</evidence>
<dbReference type="RefSeq" id="WP_111275676.1">
    <property type="nucleotide sequence ID" value="NZ_QFYS01000003.1"/>
</dbReference>
<gene>
    <name evidence="2" type="ORF">DJ019_08965</name>
</gene>
<reference evidence="2 3" key="1">
    <citation type="submission" date="2018-05" db="EMBL/GenBank/DDBJ databases">
        <authorList>
            <person name="Lanie J.A."/>
            <person name="Ng W.-L."/>
            <person name="Kazmierczak K.M."/>
            <person name="Andrzejewski T.M."/>
            <person name="Davidsen T.M."/>
            <person name="Wayne K.J."/>
            <person name="Tettelin H."/>
            <person name="Glass J.I."/>
            <person name="Rusch D."/>
            <person name="Podicherti R."/>
            <person name="Tsui H.-C.T."/>
            <person name="Winkler M.E."/>
        </authorList>
    </citation>
    <scope>NUCLEOTIDE SEQUENCE [LARGE SCALE GENOMIC DNA]</scope>
    <source>
        <strain evidence="2 3">BUT-10</strain>
    </source>
</reference>
<dbReference type="Pfam" id="PF21746">
    <property type="entry name" value="DUF6869"/>
    <property type="match status" value="1"/>
</dbReference>
<protein>
    <recommendedName>
        <fullName evidence="1">DUF6869 domain-containing protein</fullName>
    </recommendedName>
</protein>
<comment type="caution">
    <text evidence="2">The sequence shown here is derived from an EMBL/GenBank/DDBJ whole genome shotgun (WGS) entry which is preliminary data.</text>
</comment>
<evidence type="ECO:0000313" key="2">
    <source>
        <dbReference type="EMBL" id="RAK66367.1"/>
    </source>
</evidence>
<dbReference type="AlphaFoldDB" id="A0A328BHE2"/>
<feature type="domain" description="DUF6869" evidence="1">
    <location>
        <begin position="17"/>
        <end position="82"/>
    </location>
</feature>
<keyword evidence="3" id="KW-1185">Reference proteome</keyword>
<name>A0A328BHE2_9CAUL</name>
<organism evidence="2 3">
    <name type="scientific">Phenylobacterium kunshanense</name>
    <dbReference type="NCBI Taxonomy" id="1445034"/>
    <lineage>
        <taxon>Bacteria</taxon>
        <taxon>Pseudomonadati</taxon>
        <taxon>Pseudomonadota</taxon>
        <taxon>Alphaproteobacteria</taxon>
        <taxon>Caulobacterales</taxon>
        <taxon>Caulobacteraceae</taxon>
        <taxon>Phenylobacterium</taxon>
    </lineage>
</organism>
<accession>A0A328BHE2</accession>
<sequence length="115" mass="12800">MANYFDGRDDAHAAIYQMADTDPAQFWMLLKSVRTARLSELQLVFLAAGPFEEFLRRHGRSYAGPIVRAAEADESLRFLLQALGCPGPREELGAQMARLYRNRQSQGPTSRPGGA</sequence>